<dbReference type="HOGENOM" id="CLU_2844960_0_0_3"/>
<proteinExistence type="predicted"/>
<evidence type="ECO:0000313" key="3">
    <source>
        <dbReference type="Proteomes" id="UP000001510"/>
    </source>
</evidence>
<gene>
    <name evidence="2" type="ordered locus">MAE_59780</name>
</gene>
<evidence type="ECO:0000256" key="1">
    <source>
        <dbReference type="SAM" id="MobiDB-lite"/>
    </source>
</evidence>
<name>B0JJ92_MICAN</name>
<evidence type="ECO:0000313" key="2">
    <source>
        <dbReference type="EMBL" id="BAG05800.1"/>
    </source>
</evidence>
<protein>
    <submittedName>
        <fullName evidence="2">Uncharacterized protein</fullName>
    </submittedName>
</protein>
<dbReference type="AlphaFoldDB" id="B0JJ92"/>
<feature type="region of interest" description="Disordered" evidence="1">
    <location>
        <begin position="1"/>
        <end position="24"/>
    </location>
</feature>
<dbReference type="EnsemblBacteria" id="BAG05800">
    <property type="protein sequence ID" value="BAG05800"/>
    <property type="gene ID" value="MAE_59780"/>
</dbReference>
<keyword evidence="3" id="KW-1185">Reference proteome</keyword>
<reference evidence="2 3" key="1">
    <citation type="journal article" date="2007" name="DNA Res.">
        <title>Complete genomic structure of the bloom-forming toxic cyanobacterium Microcystis aeruginosa NIES-843.</title>
        <authorList>
            <person name="Kaneko T."/>
            <person name="Nakajima N."/>
            <person name="Okamoto S."/>
            <person name="Suzuki I."/>
            <person name="Tanabe Y."/>
            <person name="Tamaoki M."/>
            <person name="Nakamura Y."/>
            <person name="Kasai F."/>
            <person name="Watanabe A."/>
            <person name="Kawashima K."/>
            <person name="Kishida Y."/>
            <person name="Ono A."/>
            <person name="Shimizu Y."/>
            <person name="Takahashi C."/>
            <person name="Minami C."/>
            <person name="Fujishiro T."/>
            <person name="Kohara M."/>
            <person name="Katoh M."/>
            <person name="Nakazaki N."/>
            <person name="Nakayama S."/>
            <person name="Yamada M."/>
            <person name="Tabata S."/>
            <person name="Watanabe M.M."/>
        </authorList>
    </citation>
    <scope>NUCLEOTIDE SEQUENCE [LARGE SCALE GENOMIC DNA]</scope>
    <source>
        <strain evidence="3">NIES-843 / IAM M-247</strain>
    </source>
</reference>
<organism evidence="2 3">
    <name type="scientific">Microcystis aeruginosa (strain NIES-843 / IAM M-2473)</name>
    <dbReference type="NCBI Taxonomy" id="449447"/>
    <lineage>
        <taxon>Bacteria</taxon>
        <taxon>Bacillati</taxon>
        <taxon>Cyanobacteriota</taxon>
        <taxon>Cyanophyceae</taxon>
        <taxon>Oscillatoriophycideae</taxon>
        <taxon>Chroococcales</taxon>
        <taxon>Microcystaceae</taxon>
        <taxon>Microcystis</taxon>
    </lineage>
</organism>
<dbReference type="Proteomes" id="UP000001510">
    <property type="component" value="Chromosome"/>
</dbReference>
<dbReference type="EMBL" id="AP009552">
    <property type="protein sequence ID" value="BAG05800.1"/>
    <property type="molecule type" value="Genomic_DNA"/>
</dbReference>
<dbReference type="PaxDb" id="449447-MAE_59780"/>
<dbReference type="KEGG" id="mar:MAE_59780"/>
<accession>B0JJ92</accession>
<sequence length="65" mass="7464">MTPSKSVKSYTPLPTPVRLSSRPKPAPTKNFLLQTLLISPYCFCYLQQKLKFDRLSVDKIFQKSS</sequence>